<dbReference type="VEuPathDB" id="VectorBase:GPAI015413"/>
<dbReference type="Proteomes" id="UP000092445">
    <property type="component" value="Unassembled WGS sequence"/>
</dbReference>
<keyword evidence="2" id="KW-0963">Cytoplasm</keyword>
<organism evidence="7 8">
    <name type="scientific">Glossina pallidipes</name>
    <name type="common">Tsetse fly</name>
    <dbReference type="NCBI Taxonomy" id="7398"/>
    <lineage>
        <taxon>Eukaryota</taxon>
        <taxon>Metazoa</taxon>
        <taxon>Ecdysozoa</taxon>
        <taxon>Arthropoda</taxon>
        <taxon>Hexapoda</taxon>
        <taxon>Insecta</taxon>
        <taxon>Pterygota</taxon>
        <taxon>Neoptera</taxon>
        <taxon>Endopterygota</taxon>
        <taxon>Diptera</taxon>
        <taxon>Brachycera</taxon>
        <taxon>Muscomorpha</taxon>
        <taxon>Hippoboscoidea</taxon>
        <taxon>Glossinidae</taxon>
        <taxon>Glossina</taxon>
    </lineage>
</organism>
<reference evidence="8" key="1">
    <citation type="submission" date="2014-03" db="EMBL/GenBank/DDBJ databases">
        <authorList>
            <person name="Aksoy S."/>
            <person name="Warren W."/>
            <person name="Wilson R.K."/>
        </authorList>
    </citation>
    <scope>NUCLEOTIDE SEQUENCE [LARGE SCALE GENOMIC DNA]</scope>
    <source>
        <strain evidence="8">IAEA</strain>
    </source>
</reference>
<feature type="domain" description="Ciliary microtubule inner protein 2A-C-like" evidence="6">
    <location>
        <begin position="297"/>
        <end position="321"/>
    </location>
</feature>
<sequence>MDVVITPEPHFIPGFVMKSFKFFLYNSCSQLLELLTLYRYTGHCPQFRFREGKTYGKLTHKLLIDPCAKHAPELIVTAPTQPLLVDYPTQKEIKTLEDHEKFVDAVYKHPLIPGYDGYVPKMSSKLGKRYMAAATAGVAEHEALLELLRCQQRHLRHSSLLEGGEGIFDPKLNERMMPMTAYRGPLIPVRPRSQGVKIETCSIKKEKIPYSKFTVPHFMEEDDEQKFIVNGYSGHIPMAMTRFGESSKQLSHGALSEFINNYRHRRSDEWCPLQSAGVASSCPNTSQFVIYHQTVGMIPKYAGHVPGEAFIFGRTYGNATVNAKRWIALHKD</sequence>
<dbReference type="GO" id="GO:0005930">
    <property type="term" value="C:axoneme"/>
    <property type="evidence" value="ECO:0007669"/>
    <property type="project" value="UniProtKB-SubCell"/>
</dbReference>
<keyword evidence="3" id="KW-0206">Cytoskeleton</keyword>
<evidence type="ECO:0000313" key="8">
    <source>
        <dbReference type="Proteomes" id="UP000092445"/>
    </source>
</evidence>
<keyword evidence="8" id="KW-1185">Reference proteome</keyword>
<dbReference type="Pfam" id="PF10629">
    <property type="entry name" value="CMI2B-like"/>
    <property type="match status" value="2"/>
</dbReference>
<dbReference type="AlphaFoldDB" id="A0A1A9ZI86"/>
<evidence type="ECO:0000256" key="4">
    <source>
        <dbReference type="ARBA" id="ARBA00023273"/>
    </source>
</evidence>
<comment type="similarity">
    <text evidence="5">Belongs to the CIMIP2 family.</text>
</comment>
<evidence type="ECO:0000256" key="1">
    <source>
        <dbReference type="ARBA" id="ARBA00004430"/>
    </source>
</evidence>
<evidence type="ECO:0000256" key="3">
    <source>
        <dbReference type="ARBA" id="ARBA00023212"/>
    </source>
</evidence>
<dbReference type="EnsemblMetazoa" id="GPAI015413-RA">
    <property type="protein sequence ID" value="GPAI015413-PA"/>
    <property type="gene ID" value="GPAI015413"/>
</dbReference>
<keyword evidence="4" id="KW-0966">Cell projection</keyword>
<reference evidence="7" key="2">
    <citation type="submission" date="2020-05" db="UniProtKB">
        <authorList>
            <consortium name="EnsemblMetazoa"/>
        </authorList>
    </citation>
    <scope>IDENTIFICATION</scope>
    <source>
        <strain evidence="7">IAEA</strain>
    </source>
</reference>
<evidence type="ECO:0000256" key="2">
    <source>
        <dbReference type="ARBA" id="ARBA00022490"/>
    </source>
</evidence>
<evidence type="ECO:0000256" key="5">
    <source>
        <dbReference type="ARBA" id="ARBA00035661"/>
    </source>
</evidence>
<dbReference type="InterPro" id="IPR018902">
    <property type="entry name" value="CMI2A-C-like_dom"/>
</dbReference>
<name>A0A1A9ZI86_GLOPL</name>
<dbReference type="PANTHER" id="PTHR22146:SF8">
    <property type="entry name" value="PROTEIN FAM166B"/>
    <property type="match status" value="1"/>
</dbReference>
<proteinExistence type="inferred from homology"/>
<accession>A0A1A9ZI86</accession>
<evidence type="ECO:0000313" key="7">
    <source>
        <dbReference type="EnsemblMetazoa" id="GPAI015413-PA"/>
    </source>
</evidence>
<dbReference type="GO" id="GO:0015630">
    <property type="term" value="C:microtubule cytoskeleton"/>
    <property type="evidence" value="ECO:0007669"/>
    <property type="project" value="UniProtKB-ARBA"/>
</dbReference>
<feature type="domain" description="Ciliary microtubule inner protein 2A-C-like" evidence="6">
    <location>
        <begin position="40"/>
        <end position="65"/>
    </location>
</feature>
<evidence type="ECO:0000259" key="6">
    <source>
        <dbReference type="Pfam" id="PF10629"/>
    </source>
</evidence>
<dbReference type="PANTHER" id="PTHR22146">
    <property type="entry name" value="CAT EYE SYNDROME CRITICAL REGION PROTEIN 6"/>
    <property type="match status" value="1"/>
</dbReference>
<dbReference type="STRING" id="7398.A0A1A9ZI86"/>
<comment type="subcellular location">
    <subcellularLocation>
        <location evidence="1">Cytoplasm</location>
        <location evidence="1">Cytoskeleton</location>
        <location evidence="1">Cilium axoneme</location>
    </subcellularLocation>
</comment>
<protein>
    <recommendedName>
        <fullName evidence="6">Ciliary microtubule inner protein 2A-C-like domain-containing protein</fullName>
    </recommendedName>
</protein>